<sequence>MVSSVVGFGVDLITGHAWELVAVACGILVWTVTEPLRSMVVRLFPSVGYFVYKWASY</sequence>
<dbReference type="EMBL" id="JAENGY010003023">
    <property type="protein sequence ID" value="KAG6942631.1"/>
    <property type="molecule type" value="Genomic_DNA"/>
</dbReference>
<accession>A0A8J5IBK8</accession>
<evidence type="ECO:0000313" key="2">
    <source>
        <dbReference type="EMBL" id="KAG6942631.1"/>
    </source>
</evidence>
<keyword evidence="1" id="KW-0812">Transmembrane</keyword>
<dbReference type="AlphaFoldDB" id="A0A8J5IBK8"/>
<proteinExistence type="predicted"/>
<keyword evidence="3" id="KW-1185">Reference proteome</keyword>
<comment type="caution">
    <text evidence="2">The sequence shown here is derived from an EMBL/GenBank/DDBJ whole genome shotgun (WGS) entry which is preliminary data.</text>
</comment>
<dbReference type="Proteomes" id="UP000709295">
    <property type="component" value="Unassembled WGS sequence"/>
</dbReference>
<gene>
    <name evidence="2" type="ORF">JG688_00018018</name>
</gene>
<keyword evidence="1" id="KW-1133">Transmembrane helix</keyword>
<protein>
    <submittedName>
        <fullName evidence="2">Uncharacterized protein</fullName>
    </submittedName>
</protein>
<name>A0A8J5IBK8_9STRA</name>
<feature type="transmembrane region" description="Helical" evidence="1">
    <location>
        <begin position="12"/>
        <end position="32"/>
    </location>
</feature>
<organism evidence="2 3">
    <name type="scientific">Phytophthora aleatoria</name>
    <dbReference type="NCBI Taxonomy" id="2496075"/>
    <lineage>
        <taxon>Eukaryota</taxon>
        <taxon>Sar</taxon>
        <taxon>Stramenopiles</taxon>
        <taxon>Oomycota</taxon>
        <taxon>Peronosporomycetes</taxon>
        <taxon>Peronosporales</taxon>
        <taxon>Peronosporaceae</taxon>
        <taxon>Phytophthora</taxon>
    </lineage>
</organism>
<keyword evidence="1" id="KW-0472">Membrane</keyword>
<evidence type="ECO:0000256" key="1">
    <source>
        <dbReference type="SAM" id="Phobius"/>
    </source>
</evidence>
<evidence type="ECO:0000313" key="3">
    <source>
        <dbReference type="Proteomes" id="UP000709295"/>
    </source>
</evidence>
<reference evidence="2" key="1">
    <citation type="submission" date="2021-01" db="EMBL/GenBank/DDBJ databases">
        <title>Phytophthora aleatoria, a newly-described species from Pinus radiata is distinct from Phytophthora cactorum isolates based on comparative genomics.</title>
        <authorList>
            <person name="Mcdougal R."/>
            <person name="Panda P."/>
            <person name="Williams N."/>
            <person name="Studholme D.J."/>
        </authorList>
    </citation>
    <scope>NUCLEOTIDE SEQUENCE</scope>
    <source>
        <strain evidence="2">NZFS 4037</strain>
    </source>
</reference>